<feature type="region of interest" description="Disordered" evidence="1">
    <location>
        <begin position="269"/>
        <end position="336"/>
    </location>
</feature>
<comment type="caution">
    <text evidence="2">The sequence shown here is derived from an EMBL/GenBank/DDBJ whole genome shotgun (WGS) entry which is preliminary data.</text>
</comment>
<name>A0AA39T6A3_9AGAR</name>
<feature type="region of interest" description="Disordered" evidence="1">
    <location>
        <begin position="194"/>
        <end position="219"/>
    </location>
</feature>
<feature type="compositionally biased region" description="Polar residues" evidence="1">
    <location>
        <begin position="205"/>
        <end position="219"/>
    </location>
</feature>
<proteinExistence type="predicted"/>
<dbReference type="Proteomes" id="UP001175227">
    <property type="component" value="Unassembled WGS sequence"/>
</dbReference>
<organism evidence="2 3">
    <name type="scientific">Armillaria novae-zelandiae</name>
    <dbReference type="NCBI Taxonomy" id="153914"/>
    <lineage>
        <taxon>Eukaryota</taxon>
        <taxon>Fungi</taxon>
        <taxon>Dikarya</taxon>
        <taxon>Basidiomycota</taxon>
        <taxon>Agaricomycotina</taxon>
        <taxon>Agaricomycetes</taxon>
        <taxon>Agaricomycetidae</taxon>
        <taxon>Agaricales</taxon>
        <taxon>Marasmiineae</taxon>
        <taxon>Physalacriaceae</taxon>
        <taxon>Armillaria</taxon>
    </lineage>
</organism>
<accession>A0AA39T6A3</accession>
<sequence>MAQPTDPQELSVVVAQDRYKTAAIELCKLLATPLLEDANVSTINLWVINGKVHWECCTQYWHQAKVTSLEWHKLEYKLLEVFLEVPDNLVLYSCMEYNELAKRARQFSMDVVPVPTLQMPSRPSIPKESTPSTAPLVLRSFVIPPSPDLAASHLPQALSLVRSCPILNKNLATTPAVALTSAAIFRLDSDSPLHPHPSTVLGPSVTKSVAPSEGSVHTSQQLQVVNAASHPQVLPGPDPTREGSVAFISHGHMPLFFLGTDDKEEVITPDAIDKGKEKAVSPSFDDEDEDLQSQEPPSNLLDANEDDDASPPPTNLAYHLRSPWPSGPPYPPSATEVRPLHEIHQADPNSTLFKLLGAPVNKKHKRASWKYSKFNNPPGSPLDSAIEGTAMVARSAGKTAKTTLEVDKIDVVATKVHRPRGPSRIHPPLATMGVQGGGFCKEVPAGYKAIPNGLKSIGILVVSQDFGNFIEVDKALWNKKVAPFIGEQYVQLCDQCHHRKTQCCKFLTNSVLCVCCHYTKLPCQVNKVAALNPIHHYRPKEYESINAFESAMTALTQHANNLEDVIVNYMAGLDAMSQLQGLRTQISHLCECLGSDTQVEEIVEEDDDEGYNAGEVAKGEAGPLRKRKRSQK</sequence>
<dbReference type="EMBL" id="JAUEPR010000078">
    <property type="protein sequence ID" value="KAK0467396.1"/>
    <property type="molecule type" value="Genomic_DNA"/>
</dbReference>
<evidence type="ECO:0000313" key="3">
    <source>
        <dbReference type="Proteomes" id="UP001175227"/>
    </source>
</evidence>
<keyword evidence="3" id="KW-1185">Reference proteome</keyword>
<protein>
    <submittedName>
        <fullName evidence="2">Uncharacterized protein</fullName>
    </submittedName>
</protein>
<evidence type="ECO:0000313" key="2">
    <source>
        <dbReference type="EMBL" id="KAK0467396.1"/>
    </source>
</evidence>
<evidence type="ECO:0000256" key="1">
    <source>
        <dbReference type="SAM" id="MobiDB-lite"/>
    </source>
</evidence>
<gene>
    <name evidence="2" type="ORF">IW261DRAFT_1574221</name>
</gene>
<reference evidence="2" key="1">
    <citation type="submission" date="2023-06" db="EMBL/GenBank/DDBJ databases">
        <authorList>
            <consortium name="Lawrence Berkeley National Laboratory"/>
            <person name="Ahrendt S."/>
            <person name="Sahu N."/>
            <person name="Indic B."/>
            <person name="Wong-Bajracharya J."/>
            <person name="Merenyi Z."/>
            <person name="Ke H.-M."/>
            <person name="Monk M."/>
            <person name="Kocsube S."/>
            <person name="Drula E."/>
            <person name="Lipzen A."/>
            <person name="Balint B."/>
            <person name="Henrissat B."/>
            <person name="Andreopoulos B."/>
            <person name="Martin F.M."/>
            <person name="Harder C.B."/>
            <person name="Rigling D."/>
            <person name="Ford K.L."/>
            <person name="Foster G.D."/>
            <person name="Pangilinan J."/>
            <person name="Papanicolaou A."/>
            <person name="Barry K."/>
            <person name="LaButti K."/>
            <person name="Viragh M."/>
            <person name="Koriabine M."/>
            <person name="Yan M."/>
            <person name="Riley R."/>
            <person name="Champramary S."/>
            <person name="Plett K.L."/>
            <person name="Tsai I.J."/>
            <person name="Slot J."/>
            <person name="Sipos G."/>
            <person name="Plett J."/>
            <person name="Nagy L.G."/>
            <person name="Grigoriev I.V."/>
        </authorList>
    </citation>
    <scope>NUCLEOTIDE SEQUENCE</scope>
    <source>
        <strain evidence="2">ICMP 16352</strain>
    </source>
</reference>
<dbReference type="AlphaFoldDB" id="A0AA39T6A3"/>
<feature type="region of interest" description="Disordered" evidence="1">
    <location>
        <begin position="605"/>
        <end position="632"/>
    </location>
</feature>